<evidence type="ECO:0008006" key="4">
    <source>
        <dbReference type="Google" id="ProtNLM"/>
    </source>
</evidence>
<gene>
    <name evidence="2" type="ORF">LU635_10720</name>
</gene>
<evidence type="ECO:0000256" key="1">
    <source>
        <dbReference type="SAM" id="Phobius"/>
    </source>
</evidence>
<evidence type="ECO:0000313" key="3">
    <source>
        <dbReference type="Proteomes" id="UP001139344"/>
    </source>
</evidence>
<keyword evidence="1" id="KW-1133">Transmembrane helix</keyword>
<comment type="caution">
    <text evidence="2">The sequence shown here is derived from an EMBL/GenBank/DDBJ whole genome shotgun (WGS) entry which is preliminary data.</text>
</comment>
<dbReference type="EMBL" id="JAJSON010000023">
    <property type="protein sequence ID" value="MCG9972109.1"/>
    <property type="molecule type" value="Genomic_DNA"/>
</dbReference>
<keyword evidence="1" id="KW-0812">Transmembrane</keyword>
<feature type="transmembrane region" description="Helical" evidence="1">
    <location>
        <begin position="143"/>
        <end position="162"/>
    </location>
</feature>
<reference evidence="2" key="1">
    <citation type="submission" date="2021-12" db="EMBL/GenBank/DDBJ databases">
        <title>Description of Gramella crocea sp. nov., a new bacterium isolated from activated sludge.</title>
        <authorList>
            <person name="Zhang X."/>
        </authorList>
    </citation>
    <scope>NUCLEOTIDE SEQUENCE</scope>
    <source>
        <strain evidence="2">YB25</strain>
    </source>
</reference>
<feature type="transmembrane region" description="Helical" evidence="1">
    <location>
        <begin position="208"/>
        <end position="233"/>
    </location>
</feature>
<feature type="transmembrane region" description="Helical" evidence="1">
    <location>
        <begin position="113"/>
        <end position="131"/>
    </location>
</feature>
<feature type="transmembrane region" description="Helical" evidence="1">
    <location>
        <begin position="174"/>
        <end position="196"/>
    </location>
</feature>
<keyword evidence="1" id="KW-0472">Membrane</keyword>
<proteinExistence type="predicted"/>
<dbReference type="RefSeq" id="WP_240099036.1">
    <property type="nucleotide sequence ID" value="NZ_JAJSON010000023.1"/>
</dbReference>
<dbReference type="Proteomes" id="UP001139344">
    <property type="component" value="Unassembled WGS sequence"/>
</dbReference>
<sequence length="244" mass="29411">MWETFIEYRLYPTYIFEFIAAVVGCIYLYVDRNARKADRFLIYYLIFIFVFDLMAIIYALYGHVYEFRYFEFINGTRFASHWWIANILSLITTTAYTLYFVYQLNSKFWQRIIIFLTGSYLITSIISYFFTDYFFTTTATYPYVLGAFLICFSIAIYYLELIKTDRILKYRSELAIYISIGLLIYKLAITPLFMFQRYISVSSDFEDIYGYILDFANLFMYSVFAFGIIKMILEMKRSQRRNLI</sequence>
<dbReference type="AlphaFoldDB" id="A0A9X1UYT0"/>
<feature type="transmembrane region" description="Helical" evidence="1">
    <location>
        <begin position="81"/>
        <end position="101"/>
    </location>
</feature>
<protein>
    <recommendedName>
        <fullName evidence="4">Rhodopsin</fullName>
    </recommendedName>
</protein>
<keyword evidence="3" id="KW-1185">Reference proteome</keyword>
<evidence type="ECO:0000313" key="2">
    <source>
        <dbReference type="EMBL" id="MCG9972109.1"/>
    </source>
</evidence>
<organism evidence="2 3">
    <name type="scientific">Christiangramia crocea</name>
    <dbReference type="NCBI Taxonomy" id="2904124"/>
    <lineage>
        <taxon>Bacteria</taxon>
        <taxon>Pseudomonadati</taxon>
        <taxon>Bacteroidota</taxon>
        <taxon>Flavobacteriia</taxon>
        <taxon>Flavobacteriales</taxon>
        <taxon>Flavobacteriaceae</taxon>
        <taxon>Christiangramia</taxon>
    </lineage>
</organism>
<feature type="transmembrane region" description="Helical" evidence="1">
    <location>
        <begin position="42"/>
        <end position="61"/>
    </location>
</feature>
<name>A0A9X1UYT0_9FLAO</name>
<accession>A0A9X1UYT0</accession>
<feature type="transmembrane region" description="Helical" evidence="1">
    <location>
        <begin position="12"/>
        <end position="30"/>
    </location>
</feature>